<protein>
    <submittedName>
        <fullName evidence="1">Uncharacterized protein</fullName>
    </submittedName>
</protein>
<name>F0R2E5_PHOSB</name>
<dbReference type="AlphaFoldDB" id="F0R2E5"/>
<dbReference type="HOGENOM" id="CLU_2663502_0_0_10"/>
<evidence type="ECO:0000313" key="1">
    <source>
        <dbReference type="EMBL" id="ADY36474.1"/>
    </source>
</evidence>
<evidence type="ECO:0000313" key="2">
    <source>
        <dbReference type="Proteomes" id="UP000007486"/>
    </source>
</evidence>
<dbReference type="STRING" id="667015.Bacsa_1918"/>
<dbReference type="Proteomes" id="UP000007486">
    <property type="component" value="Chromosome"/>
</dbReference>
<accession>F0R2E5</accession>
<organism evidence="1 2">
    <name type="scientific">Phocaeicola salanitronis (strain DSM 18170 / JCM 13657 / CCUG 60908 / BL78)</name>
    <name type="common">Bacteroides salanitronis</name>
    <dbReference type="NCBI Taxonomy" id="667015"/>
    <lineage>
        <taxon>Bacteria</taxon>
        <taxon>Pseudomonadati</taxon>
        <taxon>Bacteroidota</taxon>
        <taxon>Bacteroidia</taxon>
        <taxon>Bacteroidales</taxon>
        <taxon>Bacteroidaceae</taxon>
        <taxon>Phocaeicola</taxon>
    </lineage>
</organism>
<gene>
    <name evidence="1" type="ordered locus">Bacsa_1918</name>
</gene>
<sequence length="75" mass="8785">MHKSYEICIFADEFIVKQNWFAKNIGCIVILNECEGSRVHPRDASEMLHCVTNDEFTICHNRMDFPQEIGTQHDK</sequence>
<proteinExistence type="predicted"/>
<dbReference type="EMBL" id="CP002530">
    <property type="protein sequence ID" value="ADY36474.1"/>
    <property type="molecule type" value="Genomic_DNA"/>
</dbReference>
<reference evidence="1 2" key="1">
    <citation type="journal article" date="2011" name="Stand. Genomic Sci.">
        <title>Complete genome sequence of Bacteroides salanitronis type strain (BL78).</title>
        <authorList>
            <person name="Gronow S."/>
            <person name="Held B."/>
            <person name="Lucas S."/>
            <person name="Lapidus A."/>
            <person name="Del Rio T.G."/>
            <person name="Nolan M."/>
            <person name="Tice H."/>
            <person name="Deshpande S."/>
            <person name="Cheng J.F."/>
            <person name="Pitluck S."/>
            <person name="Liolios K."/>
            <person name="Pagani I."/>
            <person name="Ivanova N."/>
            <person name="Mavromatis K."/>
            <person name="Pati A."/>
            <person name="Tapia R."/>
            <person name="Han C."/>
            <person name="Goodwin L."/>
            <person name="Chen A."/>
            <person name="Palaniappan K."/>
            <person name="Land M."/>
            <person name="Hauser L."/>
            <person name="Chang Y.J."/>
            <person name="Jeffries C.D."/>
            <person name="Brambilla E.M."/>
            <person name="Rohde M."/>
            <person name="Goker M."/>
            <person name="Detter J.C."/>
            <person name="Woyke T."/>
            <person name="Bristow J."/>
            <person name="Markowitz V."/>
            <person name="Hugenholtz P."/>
            <person name="Kyrpides N.C."/>
            <person name="Klenk H.P."/>
            <person name="Eisen J.A."/>
        </authorList>
    </citation>
    <scope>NUCLEOTIDE SEQUENCE [LARGE SCALE GENOMIC DNA]</scope>
    <source>
        <strain evidence="1 2">DSM 18170</strain>
    </source>
</reference>
<dbReference type="KEGG" id="bsa:Bacsa_1918"/>
<keyword evidence="2" id="KW-1185">Reference proteome</keyword>